<evidence type="ECO:0000313" key="2">
    <source>
        <dbReference type="Proteomes" id="UP000244932"/>
    </source>
</evidence>
<keyword evidence="2" id="KW-1185">Reference proteome</keyword>
<proteinExistence type="predicted"/>
<sequence>MRNLLLAATTSTALAGCEVPVMIAAAQNQGEMTGMFEITFPAVLLTQLETGEEELMTGQLIGHISGSSRYELTGPTWGTCSGGLTADGISTMTCENGVGWTIDLGEQETRMSGIEIQAGEVFGTQFISVFAWGNDASEVAVRAAIADYS</sequence>
<dbReference type="RefSeq" id="WP_108783488.1">
    <property type="nucleotide sequence ID" value="NZ_OMKW01000004.1"/>
</dbReference>
<name>A0A2R8AF08_9RHOB</name>
<dbReference type="OrthoDB" id="7865260at2"/>
<dbReference type="AlphaFoldDB" id="A0A2R8AF08"/>
<dbReference type="Proteomes" id="UP000244932">
    <property type="component" value="Unassembled WGS sequence"/>
</dbReference>
<gene>
    <name evidence="1" type="ORF">POI8812_03129</name>
</gene>
<reference evidence="1 2" key="1">
    <citation type="submission" date="2018-03" db="EMBL/GenBank/DDBJ databases">
        <authorList>
            <person name="Keele B.F."/>
        </authorList>
    </citation>
    <scope>NUCLEOTIDE SEQUENCE [LARGE SCALE GENOMIC DNA]</scope>
    <source>
        <strain evidence="1 2">CeCT 8812</strain>
    </source>
</reference>
<protein>
    <submittedName>
        <fullName evidence="1">Uncharacterized protein</fullName>
    </submittedName>
</protein>
<dbReference type="PROSITE" id="PS51257">
    <property type="entry name" value="PROKAR_LIPOPROTEIN"/>
    <property type="match status" value="1"/>
</dbReference>
<organism evidence="1 2">
    <name type="scientific">Pontivivens insulae</name>
    <dbReference type="NCBI Taxonomy" id="1639689"/>
    <lineage>
        <taxon>Bacteria</taxon>
        <taxon>Pseudomonadati</taxon>
        <taxon>Pseudomonadota</taxon>
        <taxon>Alphaproteobacteria</taxon>
        <taxon>Rhodobacterales</taxon>
        <taxon>Paracoccaceae</taxon>
        <taxon>Pontivivens</taxon>
    </lineage>
</organism>
<accession>A0A2R8AF08</accession>
<dbReference type="EMBL" id="OMKW01000004">
    <property type="protein sequence ID" value="SPF30786.1"/>
    <property type="molecule type" value="Genomic_DNA"/>
</dbReference>
<evidence type="ECO:0000313" key="1">
    <source>
        <dbReference type="EMBL" id="SPF30786.1"/>
    </source>
</evidence>